<reference evidence="6 8" key="3">
    <citation type="submission" date="2015-07" db="EMBL/GenBank/DDBJ databases">
        <title>Physiological, transcriptional responses and genome re-sequencing of acid resistant extremely thermoacidophilic Metallosphaera sedula SARC-M1.</title>
        <authorList>
            <person name="Ai C."/>
            <person name="McCarthy S."/>
            <person name="Eckrich V."/>
            <person name="Rudrappa D."/>
            <person name="Qiu G."/>
            <person name="Blum P."/>
        </authorList>
    </citation>
    <scope>NUCLEOTIDE SEQUENCE [LARGE SCALE GENOMIC DNA]</scope>
    <source>
        <strain evidence="6 8">SARC-M1</strain>
    </source>
</reference>
<dbReference type="Proteomes" id="UP000061362">
    <property type="component" value="Chromosome"/>
</dbReference>
<dbReference type="EMBL" id="CP012176">
    <property type="protein sequence ID" value="AKV83095.1"/>
    <property type="molecule type" value="Genomic_DNA"/>
</dbReference>
<dbReference type="Proteomes" id="UP000062398">
    <property type="component" value="Chromosome"/>
</dbReference>
<name>A0A088E4I1_9CREN</name>
<dbReference type="Proteomes" id="UP000068832">
    <property type="component" value="Chromosome"/>
</dbReference>
<evidence type="ECO:0000313" key="8">
    <source>
        <dbReference type="Proteomes" id="UP000056255"/>
    </source>
</evidence>
<dbReference type="Proteomes" id="UP000062475">
    <property type="component" value="Chromosome"/>
</dbReference>
<evidence type="ECO:0000313" key="3">
    <source>
        <dbReference type="EMBL" id="AKV76355.1"/>
    </source>
</evidence>
<dbReference type="RefSeq" id="WP_012021022.1">
    <property type="nucleotide sequence ID" value="NZ_AP019770.1"/>
</dbReference>
<evidence type="ECO:0000313" key="5">
    <source>
        <dbReference type="EMBL" id="AKV80851.1"/>
    </source>
</evidence>
<dbReference type="EMBL" id="CP012172">
    <property type="protein sequence ID" value="AKV74115.1"/>
    <property type="molecule type" value="Genomic_DNA"/>
</dbReference>
<dbReference type="EMBL" id="CP012175">
    <property type="protein sequence ID" value="AKV80851.1"/>
    <property type="molecule type" value="Genomic_DNA"/>
</dbReference>
<dbReference type="EMBL" id="CP008822">
    <property type="protein sequence ID" value="AIM27221.1"/>
    <property type="molecule type" value="Genomic_DNA"/>
</dbReference>
<evidence type="ECO:0000313" key="1">
    <source>
        <dbReference type="EMBL" id="AIM27221.1"/>
    </source>
</evidence>
<dbReference type="Proteomes" id="UP000029084">
    <property type="component" value="Chromosome"/>
</dbReference>
<evidence type="ECO:0000313" key="2">
    <source>
        <dbReference type="EMBL" id="AKV74115.1"/>
    </source>
</evidence>
<protein>
    <submittedName>
        <fullName evidence="1">Uncharacterized protein</fullName>
    </submittedName>
</protein>
<evidence type="ECO:0000313" key="4">
    <source>
        <dbReference type="EMBL" id="AKV78606.1"/>
    </source>
</evidence>
<evidence type="ECO:0000313" key="12">
    <source>
        <dbReference type="Proteomes" id="UP000068832"/>
    </source>
</evidence>
<evidence type="ECO:0000313" key="7">
    <source>
        <dbReference type="Proteomes" id="UP000029084"/>
    </source>
</evidence>
<evidence type="ECO:0000313" key="6">
    <source>
        <dbReference type="EMBL" id="AKV83095.1"/>
    </source>
</evidence>
<dbReference type="EMBL" id="CP012174">
    <property type="protein sequence ID" value="AKV78606.1"/>
    <property type="molecule type" value="Genomic_DNA"/>
</dbReference>
<proteinExistence type="predicted"/>
<dbReference type="OrthoDB" id="43971at2157"/>
<dbReference type="GeneID" id="91755542"/>
<sequence>MGRTIPSYTGSVDRFISELERISQRTGYLEDVLAETKRRIRYFQNASYDESIDTQTLVLVAMISVIEDMCKGRLKDRSQNPSNVVNG</sequence>
<accession>A0A088E4I1</accession>
<dbReference type="EMBL" id="CP012173">
    <property type="protein sequence ID" value="AKV76355.1"/>
    <property type="molecule type" value="Genomic_DNA"/>
</dbReference>
<evidence type="ECO:0000313" key="11">
    <source>
        <dbReference type="Proteomes" id="UP000062475"/>
    </source>
</evidence>
<evidence type="ECO:0000313" key="10">
    <source>
        <dbReference type="Proteomes" id="UP000062398"/>
    </source>
</evidence>
<reference evidence="1 7" key="1">
    <citation type="journal article" date="2014" name="J. Bacteriol.">
        <title>Role of an Archaeal PitA Transporter in the Copper and Arsenic Resistance of Metallosphaera sedula, an Extreme Thermoacidophile.</title>
        <authorList>
            <person name="McCarthy S."/>
            <person name="Ai C."/>
            <person name="Wheaton G."/>
            <person name="Tevatia R."/>
            <person name="Eckrich V."/>
            <person name="Kelly R."/>
            <person name="Blum P."/>
        </authorList>
    </citation>
    <scope>NUCLEOTIDE SEQUENCE [LARGE SCALE GENOMIC DNA]</scope>
    <source>
        <strain evidence="1 7">CuR1</strain>
    </source>
</reference>
<organism evidence="1 7">
    <name type="scientific">Metallosphaera sedula</name>
    <dbReference type="NCBI Taxonomy" id="43687"/>
    <lineage>
        <taxon>Archaea</taxon>
        <taxon>Thermoproteota</taxon>
        <taxon>Thermoprotei</taxon>
        <taxon>Sulfolobales</taxon>
        <taxon>Sulfolobaceae</taxon>
        <taxon>Metallosphaera</taxon>
    </lineage>
</organism>
<gene>
    <name evidence="1" type="ORF">HA72_1071</name>
    <name evidence="2" type="ORF">MsedA_1084</name>
    <name evidence="3" type="ORF">MsedB_1086</name>
    <name evidence="4" type="ORF">MsedC_1084</name>
    <name evidence="5" type="ORF">MsedD_1085</name>
    <name evidence="6" type="ORF">MsedE_1087</name>
</gene>
<reference evidence="9 10" key="2">
    <citation type="journal article" date="2015" name="Genome Announc.">
        <title>Complete Genome Sequences of Evolved Arsenate-Resistant Metallosphaera sedula Strains.</title>
        <authorList>
            <person name="Ai C."/>
            <person name="McCarthy S."/>
            <person name="Schackwitz W."/>
            <person name="Martin J."/>
            <person name="Lipzen A."/>
            <person name="Blum P."/>
        </authorList>
    </citation>
    <scope>NUCLEOTIDE SEQUENCE [LARGE SCALE GENOMIC DNA]</scope>
    <source>
        <strain evidence="4 10">ARS120-1</strain>
        <strain evidence="5 9">ARS120-2</strain>
        <strain evidence="2 12">ARS50-1</strain>
        <strain evidence="3 11">ARS50-2</strain>
    </source>
</reference>
<dbReference type="Proteomes" id="UP000056255">
    <property type="component" value="Chromosome"/>
</dbReference>
<dbReference type="AlphaFoldDB" id="A0A088E4I1"/>
<evidence type="ECO:0000313" key="9">
    <source>
        <dbReference type="Proteomes" id="UP000061362"/>
    </source>
</evidence>